<comment type="caution">
    <text evidence="2">The sequence shown here is derived from an EMBL/GenBank/DDBJ whole genome shotgun (WGS) entry which is preliminary data.</text>
</comment>
<feature type="compositionally biased region" description="Basic and acidic residues" evidence="1">
    <location>
        <begin position="252"/>
        <end position="265"/>
    </location>
</feature>
<dbReference type="RefSeq" id="XP_069228845.1">
    <property type="nucleotide sequence ID" value="XM_069373691.1"/>
</dbReference>
<gene>
    <name evidence="2" type="ORF">WHR41_05086</name>
</gene>
<feature type="compositionally biased region" description="Basic and acidic residues" evidence="1">
    <location>
        <begin position="129"/>
        <end position="140"/>
    </location>
</feature>
<evidence type="ECO:0000256" key="1">
    <source>
        <dbReference type="SAM" id="MobiDB-lite"/>
    </source>
</evidence>
<dbReference type="Proteomes" id="UP000803884">
    <property type="component" value="Unassembled WGS sequence"/>
</dbReference>
<evidence type="ECO:0000313" key="3">
    <source>
        <dbReference type="Proteomes" id="UP000803884"/>
    </source>
</evidence>
<sequence length="416" mass="46162">MNTTIHPVIRGEFVYQDTLFVDVGGALKRHPRASLADLKTFLDGRAPKDQVAHWYEAQLIHYGLQRSKDKNTAKVRLQQAISQKRLTVPPHIVDIEAQMKKEFAASVRKALGAASQPESGLYDGQASPNRERKNKNEHAAKASASSKKTKITMKVGEVELSIDHDLAEAVGTGKRAQATLGKTYTEPSPSKSSPSKRNYDSKGTLNDSAPKTPESKRANAANPRATPTASSARKHTAHIPTTQGSGASPAKPKTEPGIKREYKYESEDEPLPTQRYITGNYNISCPLFEMEYPHAPQTFSLSLCVDNEARRIWGGFELSGFSGVILIRDDYDVPEASLSFGWRARDAYDGRLSFGRGCFGEIVFFGDQQVRGTFFNLIGEPVDFEGERRRGPLWCGKSAWQFEREWDGFVAEAYGR</sequence>
<name>A0AB34KRI6_9PEZI</name>
<dbReference type="GeneID" id="96006529"/>
<proteinExistence type="predicted"/>
<feature type="region of interest" description="Disordered" evidence="1">
    <location>
        <begin position="114"/>
        <end position="150"/>
    </location>
</feature>
<reference evidence="2 3" key="1">
    <citation type="journal article" date="2020" name="Microbiol. Resour. Announc.">
        <title>Draft Genome Sequence of a Cladosporium Species Isolated from the Mesophotic Ascidian Didemnum maculosum.</title>
        <authorList>
            <person name="Gioti A."/>
            <person name="Siaperas R."/>
            <person name="Nikolaivits E."/>
            <person name="Le Goff G."/>
            <person name="Ouazzani J."/>
            <person name="Kotoulas G."/>
            <person name="Topakas E."/>
        </authorList>
    </citation>
    <scope>NUCLEOTIDE SEQUENCE [LARGE SCALE GENOMIC DNA]</scope>
    <source>
        <strain evidence="2 3">TM138-S3</strain>
    </source>
</reference>
<dbReference type="AlphaFoldDB" id="A0AB34KRI6"/>
<feature type="compositionally biased region" description="Low complexity" evidence="1">
    <location>
        <begin position="187"/>
        <end position="196"/>
    </location>
</feature>
<dbReference type="EMBL" id="JAAQHG020000017">
    <property type="protein sequence ID" value="KAL1585739.1"/>
    <property type="molecule type" value="Genomic_DNA"/>
</dbReference>
<protein>
    <submittedName>
        <fullName evidence="2">Uncharacterized protein</fullName>
    </submittedName>
</protein>
<feature type="region of interest" description="Disordered" evidence="1">
    <location>
        <begin position="177"/>
        <end position="271"/>
    </location>
</feature>
<keyword evidence="3" id="KW-1185">Reference proteome</keyword>
<accession>A0AB34KRI6</accession>
<feature type="compositionally biased region" description="Low complexity" evidence="1">
    <location>
        <begin position="218"/>
        <end position="231"/>
    </location>
</feature>
<organism evidence="2 3">
    <name type="scientific">Cladosporium halotolerans</name>
    <dbReference type="NCBI Taxonomy" id="1052096"/>
    <lineage>
        <taxon>Eukaryota</taxon>
        <taxon>Fungi</taxon>
        <taxon>Dikarya</taxon>
        <taxon>Ascomycota</taxon>
        <taxon>Pezizomycotina</taxon>
        <taxon>Dothideomycetes</taxon>
        <taxon>Dothideomycetidae</taxon>
        <taxon>Cladosporiales</taxon>
        <taxon>Cladosporiaceae</taxon>
        <taxon>Cladosporium</taxon>
    </lineage>
</organism>
<evidence type="ECO:0000313" key="2">
    <source>
        <dbReference type="EMBL" id="KAL1585739.1"/>
    </source>
</evidence>